<dbReference type="SMART" id="SM00421">
    <property type="entry name" value="HTH_LUXR"/>
    <property type="match status" value="1"/>
</dbReference>
<protein>
    <submittedName>
        <fullName evidence="5">Response regulator transcription factor</fullName>
    </submittedName>
</protein>
<dbReference type="SUPFAM" id="SSF46894">
    <property type="entry name" value="C-terminal effector domain of the bipartite response regulators"/>
    <property type="match status" value="1"/>
</dbReference>
<evidence type="ECO:0000256" key="3">
    <source>
        <dbReference type="ARBA" id="ARBA00023163"/>
    </source>
</evidence>
<keyword evidence="6" id="KW-1185">Reference proteome</keyword>
<keyword evidence="1" id="KW-0805">Transcription regulation</keyword>
<dbReference type="Proteomes" id="UP001333996">
    <property type="component" value="Unassembled WGS sequence"/>
</dbReference>
<evidence type="ECO:0000313" key="5">
    <source>
        <dbReference type="EMBL" id="MED7825042.1"/>
    </source>
</evidence>
<evidence type="ECO:0000256" key="1">
    <source>
        <dbReference type="ARBA" id="ARBA00023015"/>
    </source>
</evidence>
<dbReference type="PRINTS" id="PR00038">
    <property type="entry name" value="HTHLUXR"/>
</dbReference>
<dbReference type="PANTHER" id="PTHR44688">
    <property type="entry name" value="DNA-BINDING TRANSCRIPTIONAL ACTIVATOR DEVR_DOSR"/>
    <property type="match status" value="1"/>
</dbReference>
<evidence type="ECO:0000259" key="4">
    <source>
        <dbReference type="PROSITE" id="PS50043"/>
    </source>
</evidence>
<dbReference type="InterPro" id="IPR016032">
    <property type="entry name" value="Sig_transdc_resp-reg_C-effctor"/>
</dbReference>
<dbReference type="PANTHER" id="PTHR44688:SF16">
    <property type="entry name" value="DNA-BINDING TRANSCRIPTIONAL ACTIVATOR DEVR_DOSR"/>
    <property type="match status" value="1"/>
</dbReference>
<evidence type="ECO:0000313" key="6">
    <source>
        <dbReference type="Proteomes" id="UP001333996"/>
    </source>
</evidence>
<accession>A0ABU7FLQ5</accession>
<comment type="caution">
    <text evidence="5">The sequence shown here is derived from an EMBL/GenBank/DDBJ whole genome shotgun (WGS) entry which is preliminary data.</text>
</comment>
<name>A0ABU7FLQ5_9ACTN</name>
<organism evidence="5 6">
    <name type="scientific">Streptomyces chiangmaiensis</name>
    <dbReference type="NCBI Taxonomy" id="766497"/>
    <lineage>
        <taxon>Bacteria</taxon>
        <taxon>Bacillati</taxon>
        <taxon>Actinomycetota</taxon>
        <taxon>Actinomycetes</taxon>
        <taxon>Kitasatosporales</taxon>
        <taxon>Streptomycetaceae</taxon>
        <taxon>Streptomyces</taxon>
    </lineage>
</organism>
<sequence length="241" mass="25827">MFLDHDPQGYCVTTELTTAEHGRVDAGGDGRLRVLVAVDSDVVRLGLCSMLDTLPTARQVDCNGPLDVALKSLQATDCDVVIASALLDDDRLARLNELAQRSGAKLMLLLPSPARDSLSPAAAQAADGFMLEAALTCAALEEALRRLRSGDVPVPPELARELLAKAHSTVRVPQQRVYLTQREKQALKLLVEGLSNRQIAARMSITEHGAKRHVANVLAKLNSPNRTLAAAKAVSEGLLDE</sequence>
<keyword evidence="2" id="KW-0238">DNA-binding</keyword>
<dbReference type="CDD" id="cd06170">
    <property type="entry name" value="LuxR_C_like"/>
    <property type="match status" value="1"/>
</dbReference>
<gene>
    <name evidence="5" type="ORF">VXC91_24405</name>
</gene>
<reference evidence="5" key="1">
    <citation type="submission" date="2024-01" db="EMBL/GenBank/DDBJ databases">
        <title>First draft genome sequence data of TA4-1, the type strain of Gram-positive actinobacterium Streptomyces chiangmaiensis.</title>
        <authorList>
            <person name="Yasawong M."/>
            <person name="Nantapong N."/>
        </authorList>
    </citation>
    <scope>NUCLEOTIDE SEQUENCE</scope>
    <source>
        <strain evidence="5">TA4-1</strain>
    </source>
</reference>
<dbReference type="PROSITE" id="PS50043">
    <property type="entry name" value="HTH_LUXR_2"/>
    <property type="match status" value="1"/>
</dbReference>
<proteinExistence type="predicted"/>
<dbReference type="RefSeq" id="WP_329509465.1">
    <property type="nucleotide sequence ID" value="NZ_BAAAYZ010000024.1"/>
</dbReference>
<dbReference type="Pfam" id="PF00196">
    <property type="entry name" value="GerE"/>
    <property type="match status" value="1"/>
</dbReference>
<feature type="domain" description="HTH luxR-type" evidence="4">
    <location>
        <begin position="172"/>
        <end position="237"/>
    </location>
</feature>
<keyword evidence="3" id="KW-0804">Transcription</keyword>
<dbReference type="Gene3D" id="3.40.50.2300">
    <property type="match status" value="1"/>
</dbReference>
<dbReference type="InterPro" id="IPR000792">
    <property type="entry name" value="Tscrpt_reg_LuxR_C"/>
</dbReference>
<evidence type="ECO:0000256" key="2">
    <source>
        <dbReference type="ARBA" id="ARBA00023125"/>
    </source>
</evidence>
<dbReference type="EMBL" id="JAYWVC010000093">
    <property type="protein sequence ID" value="MED7825042.1"/>
    <property type="molecule type" value="Genomic_DNA"/>
</dbReference>